<dbReference type="KEGG" id="emt:CPZ25_016970"/>
<proteinExistence type="inferred from homology"/>
<dbReference type="InterPro" id="IPR001920">
    <property type="entry name" value="Asp/Glu_race"/>
</dbReference>
<dbReference type="EC" id="5.1.1.3" evidence="2 7"/>
<comment type="function">
    <text evidence="7">Provides the (R)-glutamate required for cell wall biosynthesis.</text>
</comment>
<name>A0A4P9CDD7_EUBML</name>
<evidence type="ECO:0000256" key="6">
    <source>
        <dbReference type="ARBA" id="ARBA00023316"/>
    </source>
</evidence>
<feature type="active site" description="Proton donor/acceptor" evidence="7">
    <location>
        <position position="183"/>
    </location>
</feature>
<evidence type="ECO:0000256" key="7">
    <source>
        <dbReference type="HAMAP-Rule" id="MF_00258"/>
    </source>
</evidence>
<feature type="binding site" evidence="7">
    <location>
        <begin position="75"/>
        <end position="76"/>
    </location>
    <ligand>
        <name>substrate</name>
    </ligand>
</feature>
<evidence type="ECO:0000256" key="5">
    <source>
        <dbReference type="ARBA" id="ARBA00023235"/>
    </source>
</evidence>
<organism evidence="8 9">
    <name type="scientific">Eubacterium maltosivorans</name>
    <dbReference type="NCBI Taxonomy" id="2041044"/>
    <lineage>
        <taxon>Bacteria</taxon>
        <taxon>Bacillati</taxon>
        <taxon>Bacillota</taxon>
        <taxon>Clostridia</taxon>
        <taxon>Eubacteriales</taxon>
        <taxon>Eubacteriaceae</taxon>
        <taxon>Eubacterium</taxon>
    </lineage>
</organism>
<protein>
    <recommendedName>
        <fullName evidence="2 7">Glutamate racemase</fullName>
        <ecNumber evidence="2 7">5.1.1.3</ecNumber>
    </recommendedName>
</protein>
<dbReference type="AlphaFoldDB" id="A0A4P9CDD7"/>
<comment type="pathway">
    <text evidence="7">Cell wall biogenesis; peptidoglycan biosynthesis.</text>
</comment>
<accession>A0A4P9CDD7</accession>
<dbReference type="InterPro" id="IPR033134">
    <property type="entry name" value="Asp/Glu_racemase_AS_2"/>
</dbReference>
<dbReference type="PANTHER" id="PTHR21198:SF3">
    <property type="entry name" value="GLUTAMATE RACEMASE"/>
    <property type="match status" value="1"/>
</dbReference>
<sequence>MGNSSPIGLIDSGIGGFTVLRELQRQLPRENIVYLGDAKRMPYGERKNEEIIAFGNSDIRFLENRGVKAILLACNTLSSLIGSLTAKVPLFSIVEAGCLATIDRQKEGSVGLIATTATVKNGTYEHILSRHTQAISYITQGTRTLANVINNHPGELVLLRRNIKEAIDPIFERERVSALLLGCTHFPIVRKTIEEMYPCLSIIDPADKQITLLKAYLEKNNAFNESQYDGVTHICATGGDRDYTIFENMIEQLALGCNELTLEQLDIDE</sequence>
<dbReference type="UniPathway" id="UPA00219"/>
<feature type="binding site" evidence="7">
    <location>
        <begin position="184"/>
        <end position="185"/>
    </location>
    <ligand>
        <name>substrate</name>
    </ligand>
</feature>
<dbReference type="GO" id="GO:0008881">
    <property type="term" value="F:glutamate racemase activity"/>
    <property type="evidence" value="ECO:0007669"/>
    <property type="project" value="UniProtKB-UniRule"/>
</dbReference>
<dbReference type="InterPro" id="IPR004391">
    <property type="entry name" value="Glu_race"/>
</dbReference>
<comment type="similarity">
    <text evidence="7">Belongs to the aspartate/glutamate racemases family.</text>
</comment>
<dbReference type="GO" id="GO:0009252">
    <property type="term" value="P:peptidoglycan biosynthetic process"/>
    <property type="evidence" value="ECO:0007669"/>
    <property type="project" value="UniProtKB-UniRule"/>
</dbReference>
<evidence type="ECO:0000256" key="2">
    <source>
        <dbReference type="ARBA" id="ARBA00013090"/>
    </source>
</evidence>
<dbReference type="PROSITE" id="PS00924">
    <property type="entry name" value="ASP_GLU_RACEMASE_2"/>
    <property type="match status" value="1"/>
</dbReference>
<dbReference type="GO" id="GO:0071555">
    <property type="term" value="P:cell wall organization"/>
    <property type="evidence" value="ECO:0007669"/>
    <property type="project" value="UniProtKB-KW"/>
</dbReference>
<comment type="catalytic activity">
    <reaction evidence="1 7">
        <text>L-glutamate = D-glutamate</text>
        <dbReference type="Rhea" id="RHEA:12813"/>
        <dbReference type="ChEBI" id="CHEBI:29985"/>
        <dbReference type="ChEBI" id="CHEBI:29986"/>
        <dbReference type="EC" id="5.1.1.3"/>
    </reaction>
</comment>
<dbReference type="EMBL" id="CP029487">
    <property type="protein sequence ID" value="QCT72945.1"/>
    <property type="molecule type" value="Genomic_DNA"/>
</dbReference>
<keyword evidence="3 7" id="KW-0133">Cell shape</keyword>
<dbReference type="Proteomes" id="UP000218387">
    <property type="component" value="Chromosome"/>
</dbReference>
<dbReference type="PANTHER" id="PTHR21198">
    <property type="entry name" value="GLUTAMATE RACEMASE"/>
    <property type="match status" value="1"/>
</dbReference>
<dbReference type="Gene3D" id="3.40.50.1860">
    <property type="match status" value="2"/>
</dbReference>
<dbReference type="RefSeq" id="WP_096920119.1">
    <property type="nucleotide sequence ID" value="NZ_CP029487.1"/>
</dbReference>
<dbReference type="HAMAP" id="MF_00258">
    <property type="entry name" value="Glu_racemase"/>
    <property type="match status" value="1"/>
</dbReference>
<feature type="binding site" evidence="7">
    <location>
        <begin position="11"/>
        <end position="12"/>
    </location>
    <ligand>
        <name>substrate</name>
    </ligand>
</feature>
<dbReference type="Pfam" id="PF01177">
    <property type="entry name" value="Asp_Glu_race"/>
    <property type="match status" value="1"/>
</dbReference>
<evidence type="ECO:0000256" key="1">
    <source>
        <dbReference type="ARBA" id="ARBA00001602"/>
    </source>
</evidence>
<dbReference type="InterPro" id="IPR015942">
    <property type="entry name" value="Asp/Glu/hydantoin_racemase"/>
</dbReference>
<evidence type="ECO:0000256" key="4">
    <source>
        <dbReference type="ARBA" id="ARBA00022984"/>
    </source>
</evidence>
<feature type="active site" description="Proton donor/acceptor" evidence="7">
    <location>
        <position position="74"/>
    </location>
</feature>
<dbReference type="GO" id="GO:0008360">
    <property type="term" value="P:regulation of cell shape"/>
    <property type="evidence" value="ECO:0007669"/>
    <property type="project" value="UniProtKB-KW"/>
</dbReference>
<keyword evidence="5 7" id="KW-0413">Isomerase</keyword>
<keyword evidence="4 7" id="KW-0573">Peptidoglycan synthesis</keyword>
<keyword evidence="9" id="KW-1185">Reference proteome</keyword>
<evidence type="ECO:0000313" key="8">
    <source>
        <dbReference type="EMBL" id="QCT72945.1"/>
    </source>
</evidence>
<evidence type="ECO:0000256" key="3">
    <source>
        <dbReference type="ARBA" id="ARBA00022960"/>
    </source>
</evidence>
<gene>
    <name evidence="7 8" type="primary">murI</name>
    <name evidence="8" type="ORF">CPZ25_016970</name>
</gene>
<evidence type="ECO:0000313" key="9">
    <source>
        <dbReference type="Proteomes" id="UP000218387"/>
    </source>
</evidence>
<keyword evidence="6 7" id="KW-0961">Cell wall biogenesis/degradation</keyword>
<feature type="binding site" evidence="7">
    <location>
        <begin position="43"/>
        <end position="44"/>
    </location>
    <ligand>
        <name>substrate</name>
    </ligand>
</feature>
<reference evidence="8 9" key="1">
    <citation type="submission" date="2018-05" db="EMBL/GenBank/DDBJ databases">
        <title>Genome comparison of Eubacterium sp.</title>
        <authorList>
            <person name="Feng Y."/>
            <person name="Sanchez-Andrea I."/>
            <person name="Stams A.J.M."/>
            <person name="De Vos W.M."/>
        </authorList>
    </citation>
    <scope>NUCLEOTIDE SEQUENCE [LARGE SCALE GENOMIC DNA]</scope>
    <source>
        <strain evidence="8 9">YI</strain>
    </source>
</reference>
<dbReference type="NCBIfam" id="TIGR00067">
    <property type="entry name" value="glut_race"/>
    <property type="match status" value="1"/>
</dbReference>
<dbReference type="SUPFAM" id="SSF53681">
    <property type="entry name" value="Aspartate/glutamate racemase"/>
    <property type="match status" value="2"/>
</dbReference>